<comment type="similarity">
    <text evidence="3">Belongs to the PIGW family.</text>
</comment>
<sequence length="664" mass="71139">MEGSHNYKQAKEDFVSGTTGSSITHVNFISLVALTSVALYAAIQTRTRKPRTRSGAGAGSGFFASWALLILPMLLAMTLAADYPYVLWLSVLLGGCAAWVLRMPVVERGTPLPSTQSQSRSQPGSPARLGAGAGVAVGTAAGGGGVSGGGGGGGGGGGVPMREREGGEMWTHTHTKMKTKGVRLPPLPALSTYRAHMMLMTVLAILAVDFPVFPRALAKCETFGVSLMDLGVGSFVFSQGVVSAIPLVKDPRYLRAPLLPKLFRVVRKSLPVIALGGVRVLFVKGTEYPEHVTEYGVHWNFFITLAVLPILQVLLHPLLVYLQISISMLGALVAIVQQLALSRFGFGWQDYVLFAPRASLVSMNKEGLVSLLGYLSIQLLGLSAGTIVLPPTPSFFSRRQKALAKALDGAAGVGVGGGGRKRRNSDPVDSDEEEEYTGKTRAKPSKLRQADRDGDVGGGQLDLDLDLDLAAPRQLDKTATELCAYSIVWWALLGMVRLAGVDGGWKQGEGGVSRRMVNLSYILWVAAFNVSFLLCYVVVLDLWIYADAGDASDSDPATSASTKARMQSKRTSAMMKMDDNDNDNPPRLLEVINEYGLYVFLLANVLTGLINLSMSTMYMSDGKAMLVLSVYSMVCCGVPWIISRRKRETEGLGLGVGSEDTKYK</sequence>
<dbReference type="PANTHER" id="PTHR20661:SF0">
    <property type="entry name" value="PHOSPHATIDYLINOSITOL-GLYCAN BIOSYNTHESIS CLASS W PROTEIN"/>
    <property type="match status" value="1"/>
</dbReference>
<feature type="transmembrane region" description="Helical" evidence="10">
    <location>
        <begin position="83"/>
        <end position="101"/>
    </location>
</feature>
<keyword evidence="7 10" id="KW-1133">Transmembrane helix</keyword>
<keyword evidence="12" id="KW-1185">Reference proteome</keyword>
<dbReference type="InterPro" id="IPR009447">
    <property type="entry name" value="PIGW/GWT1"/>
</dbReference>
<evidence type="ECO:0000313" key="11">
    <source>
        <dbReference type="EMBL" id="PPQ93066.1"/>
    </source>
</evidence>
<keyword evidence="8 10" id="KW-0472">Membrane</keyword>
<feature type="transmembrane region" description="Helical" evidence="10">
    <location>
        <begin position="55"/>
        <end position="77"/>
    </location>
</feature>
<evidence type="ECO:0000256" key="6">
    <source>
        <dbReference type="ARBA" id="ARBA00022692"/>
    </source>
</evidence>
<dbReference type="GO" id="GO:0072659">
    <property type="term" value="P:protein localization to plasma membrane"/>
    <property type="evidence" value="ECO:0007669"/>
    <property type="project" value="TreeGrafter"/>
</dbReference>
<evidence type="ECO:0000256" key="9">
    <source>
        <dbReference type="SAM" id="MobiDB-lite"/>
    </source>
</evidence>
<proteinExistence type="inferred from homology"/>
<feature type="transmembrane region" description="Helical" evidence="10">
    <location>
        <begin position="482"/>
        <end position="501"/>
    </location>
</feature>
<accession>A0A409XQU5</accession>
<feature type="transmembrane region" description="Helical" evidence="10">
    <location>
        <begin position="269"/>
        <end position="286"/>
    </location>
</feature>
<evidence type="ECO:0000256" key="8">
    <source>
        <dbReference type="ARBA" id="ARBA00023136"/>
    </source>
</evidence>
<dbReference type="EMBL" id="NHYD01000860">
    <property type="protein sequence ID" value="PPQ93066.1"/>
    <property type="molecule type" value="Genomic_DNA"/>
</dbReference>
<feature type="region of interest" description="Disordered" evidence="9">
    <location>
        <begin position="551"/>
        <end position="579"/>
    </location>
</feature>
<evidence type="ECO:0000313" key="12">
    <source>
        <dbReference type="Proteomes" id="UP000283269"/>
    </source>
</evidence>
<dbReference type="OrthoDB" id="15270at2759"/>
<dbReference type="FunCoup" id="A0A409XQU5">
    <property type="interactions" value="102"/>
</dbReference>
<feature type="compositionally biased region" description="Low complexity" evidence="9">
    <location>
        <begin position="551"/>
        <end position="564"/>
    </location>
</feature>
<evidence type="ECO:0000256" key="2">
    <source>
        <dbReference type="ARBA" id="ARBA00004687"/>
    </source>
</evidence>
<comment type="pathway">
    <text evidence="2">Glycolipid biosynthesis; glycosylphosphatidylinositol-anchor biosynthesis.</text>
</comment>
<evidence type="ECO:0000256" key="1">
    <source>
        <dbReference type="ARBA" id="ARBA00004141"/>
    </source>
</evidence>
<feature type="region of interest" description="Disordered" evidence="9">
    <location>
        <begin position="410"/>
        <end position="455"/>
    </location>
</feature>
<feature type="transmembrane region" description="Helical" evidence="10">
    <location>
        <begin position="624"/>
        <end position="642"/>
    </location>
</feature>
<dbReference type="InParanoid" id="A0A409XQU5"/>
<dbReference type="AlphaFoldDB" id="A0A409XQU5"/>
<protein>
    <recommendedName>
        <fullName evidence="4">GPI-anchored wall transfer protein 1</fullName>
    </recommendedName>
</protein>
<reference evidence="11 12" key="1">
    <citation type="journal article" date="2018" name="Evol. Lett.">
        <title>Horizontal gene cluster transfer increased hallucinogenic mushroom diversity.</title>
        <authorList>
            <person name="Reynolds H.T."/>
            <person name="Vijayakumar V."/>
            <person name="Gluck-Thaler E."/>
            <person name="Korotkin H.B."/>
            <person name="Matheny P.B."/>
            <person name="Slot J.C."/>
        </authorList>
    </citation>
    <scope>NUCLEOTIDE SEQUENCE [LARGE SCALE GENOMIC DNA]</scope>
    <source>
        <strain evidence="11 12">2631</strain>
    </source>
</reference>
<feature type="transmembrane region" description="Helical" evidence="10">
    <location>
        <begin position="329"/>
        <end position="348"/>
    </location>
</feature>
<organism evidence="11 12">
    <name type="scientific">Psilocybe cyanescens</name>
    <dbReference type="NCBI Taxonomy" id="93625"/>
    <lineage>
        <taxon>Eukaryota</taxon>
        <taxon>Fungi</taxon>
        <taxon>Dikarya</taxon>
        <taxon>Basidiomycota</taxon>
        <taxon>Agaricomycotina</taxon>
        <taxon>Agaricomycetes</taxon>
        <taxon>Agaricomycetidae</taxon>
        <taxon>Agaricales</taxon>
        <taxon>Agaricineae</taxon>
        <taxon>Strophariaceae</taxon>
        <taxon>Psilocybe</taxon>
    </lineage>
</organism>
<feature type="transmembrane region" description="Helical" evidence="10">
    <location>
        <begin position="23"/>
        <end position="43"/>
    </location>
</feature>
<feature type="transmembrane region" description="Helical" evidence="10">
    <location>
        <begin position="193"/>
        <end position="213"/>
    </location>
</feature>
<comment type="subcellular location">
    <subcellularLocation>
        <location evidence="1">Membrane</location>
        <topology evidence="1">Multi-pass membrane protein</topology>
    </subcellularLocation>
</comment>
<dbReference type="GO" id="GO:0016020">
    <property type="term" value="C:membrane"/>
    <property type="evidence" value="ECO:0007669"/>
    <property type="project" value="UniProtKB-SubCell"/>
</dbReference>
<evidence type="ECO:0000256" key="4">
    <source>
        <dbReference type="ARBA" id="ARBA00014495"/>
    </source>
</evidence>
<keyword evidence="6 10" id="KW-0812">Transmembrane</keyword>
<feature type="transmembrane region" description="Helical" evidence="10">
    <location>
        <begin position="225"/>
        <end position="248"/>
    </location>
</feature>
<feature type="transmembrane region" description="Helical" evidence="10">
    <location>
        <begin position="368"/>
        <end position="389"/>
    </location>
</feature>
<evidence type="ECO:0000256" key="7">
    <source>
        <dbReference type="ARBA" id="ARBA00022989"/>
    </source>
</evidence>
<dbReference type="UniPathway" id="UPA00196"/>
<evidence type="ECO:0000256" key="5">
    <source>
        <dbReference type="ARBA" id="ARBA00022502"/>
    </source>
</evidence>
<dbReference type="GO" id="GO:0006506">
    <property type="term" value="P:GPI anchor biosynthetic process"/>
    <property type="evidence" value="ECO:0007669"/>
    <property type="project" value="UniProtKB-UniPathway"/>
</dbReference>
<dbReference type="STRING" id="93625.A0A409XQU5"/>
<dbReference type="Pfam" id="PF06423">
    <property type="entry name" value="GWT1"/>
    <property type="match status" value="2"/>
</dbReference>
<comment type="caution">
    <text evidence="11">The sequence shown here is derived from an EMBL/GenBank/DDBJ whole genome shotgun (WGS) entry which is preliminary data.</text>
</comment>
<dbReference type="GO" id="GO:0032216">
    <property type="term" value="F:glucosaminyl-phosphatidylinositol O-acyltransferase activity"/>
    <property type="evidence" value="ECO:0007669"/>
    <property type="project" value="TreeGrafter"/>
</dbReference>
<feature type="transmembrane region" description="Helical" evidence="10">
    <location>
        <begin position="595"/>
        <end position="618"/>
    </location>
</feature>
<feature type="transmembrane region" description="Helical" evidence="10">
    <location>
        <begin position="521"/>
        <end position="544"/>
    </location>
</feature>
<feature type="transmembrane region" description="Helical" evidence="10">
    <location>
        <begin position="298"/>
        <end position="322"/>
    </location>
</feature>
<name>A0A409XQU5_PSICY</name>
<dbReference type="GO" id="GO:0005783">
    <property type="term" value="C:endoplasmic reticulum"/>
    <property type="evidence" value="ECO:0007669"/>
    <property type="project" value="TreeGrafter"/>
</dbReference>
<dbReference type="PANTHER" id="PTHR20661">
    <property type="entry name" value="PHOSPHATIDYLINOSITOL-GLYCAN BIOSYNTHESIS CLASS W PROTEIN"/>
    <property type="match status" value="1"/>
</dbReference>
<dbReference type="Proteomes" id="UP000283269">
    <property type="component" value="Unassembled WGS sequence"/>
</dbReference>
<keyword evidence="5" id="KW-0337">GPI-anchor biosynthesis</keyword>
<evidence type="ECO:0000256" key="10">
    <source>
        <dbReference type="SAM" id="Phobius"/>
    </source>
</evidence>
<gene>
    <name evidence="11" type="ORF">CVT25_011942</name>
</gene>
<evidence type="ECO:0000256" key="3">
    <source>
        <dbReference type="ARBA" id="ARBA00007559"/>
    </source>
</evidence>